<organism evidence="2 3">
    <name type="scientific">Synechococcus sp. (strain ATCC 27144 / PCC 6301 / SAUG 1402/1)</name>
    <name type="common">Anacystis nidulans</name>
    <dbReference type="NCBI Taxonomy" id="269084"/>
    <lineage>
        <taxon>Bacteria</taxon>
        <taxon>Bacillati</taxon>
        <taxon>Cyanobacteriota</taxon>
        <taxon>Cyanophyceae</taxon>
        <taxon>Synechococcales</taxon>
        <taxon>Synechococcaceae</taxon>
        <taxon>Synechococcus</taxon>
    </lineage>
</organism>
<dbReference type="SUPFAM" id="SSF53474">
    <property type="entry name" value="alpha/beta-Hydrolases"/>
    <property type="match status" value="1"/>
</dbReference>
<dbReference type="Pfam" id="PF00561">
    <property type="entry name" value="Abhydrolase_1"/>
    <property type="match status" value="1"/>
</dbReference>
<dbReference type="Proteomes" id="UP000001175">
    <property type="component" value="Chromosome"/>
</dbReference>
<dbReference type="AlphaFoldDB" id="A0A0H3K485"/>
<feature type="domain" description="AB hydrolase-1" evidence="1">
    <location>
        <begin position="36"/>
        <end position="283"/>
    </location>
</feature>
<accession>A0A0H3K485</accession>
<dbReference type="PANTHER" id="PTHR46438:SF2">
    <property type="entry name" value="ALPHA_BETA-HYDROLASES SUPERFAMILY PROTEIN"/>
    <property type="match status" value="1"/>
</dbReference>
<dbReference type="PRINTS" id="PR00412">
    <property type="entry name" value="EPOXHYDRLASE"/>
</dbReference>
<evidence type="ECO:0000259" key="1">
    <source>
        <dbReference type="Pfam" id="PF00561"/>
    </source>
</evidence>
<evidence type="ECO:0000313" key="3">
    <source>
        <dbReference type="Proteomes" id="UP000001175"/>
    </source>
</evidence>
<sequence>MSLRSLTVATSQDWIWRGLRVRYAFRRSPQPTGAVPVIFLHGFGAGWRHWRDNIPALAEERDVYAIDLVGFGDSEKGYLHYGPAFWSELVRDFCQQFVGSAAVLIGNSLGSVVAMVTAHRFPEQVHGLILLNLPDTSLLRSPAAHDRFKSLRQALLWALTPPWLIEPLLLWLRSPKRLKPWLALAYSDRDRIDADLLDLIARPARSEEAGPALRAMTRFNAEVPRDWRADRVLPQLSQPILLIWGESDRLVPFSLAKRCQQLNPQLDWLPMPATGHCPHDDRPAFVNQSLNNWLSQHDPGDVKIKA</sequence>
<dbReference type="GO" id="GO:0003824">
    <property type="term" value="F:catalytic activity"/>
    <property type="evidence" value="ECO:0007669"/>
    <property type="project" value="InterPro"/>
</dbReference>
<gene>
    <name evidence="2" type="ordered locus">syc1673_c</name>
</gene>
<dbReference type="PRINTS" id="PR00111">
    <property type="entry name" value="ABHYDROLASE"/>
</dbReference>
<dbReference type="EMBL" id="AP008231">
    <property type="protein sequence ID" value="BAD79863.1"/>
    <property type="molecule type" value="Genomic_DNA"/>
</dbReference>
<dbReference type="RefSeq" id="WP_011243983.1">
    <property type="nucleotide sequence ID" value="NC_006576.1"/>
</dbReference>
<dbReference type="eggNOG" id="COG2267">
    <property type="taxonomic scope" value="Bacteria"/>
</dbReference>
<protein>
    <recommendedName>
        <fullName evidence="1">AB hydrolase-1 domain-containing protein</fullName>
    </recommendedName>
</protein>
<name>A0A0H3K485_SYNP6</name>
<dbReference type="KEGG" id="syc:syc1673_c"/>
<evidence type="ECO:0000313" key="2">
    <source>
        <dbReference type="EMBL" id="BAD79863.1"/>
    </source>
</evidence>
<proteinExistence type="predicted"/>
<dbReference type="InterPro" id="IPR000639">
    <property type="entry name" value="Epox_hydrolase-like"/>
</dbReference>
<reference evidence="2 3" key="1">
    <citation type="journal article" date="2007" name="Photosyn. Res.">
        <title>Complete nucleotide sequence of the freshwater unicellular cyanobacterium Synechococcus elongatus PCC 6301 chromosome: gene content and organization.</title>
        <authorList>
            <person name="Sugita C."/>
            <person name="Ogata K."/>
            <person name="Shikata M."/>
            <person name="Jikuya H."/>
            <person name="Takano J."/>
            <person name="Furumichi M."/>
            <person name="Kanehisa M."/>
            <person name="Omata T."/>
            <person name="Sugiura M."/>
            <person name="Sugita M."/>
        </authorList>
    </citation>
    <scope>NUCLEOTIDE SEQUENCE [LARGE SCALE GENOMIC DNA]</scope>
    <source>
        <strain evidence="3">ATCC 27144 / PCC 6301 / SAUG 1402/1</strain>
    </source>
</reference>
<dbReference type="InterPro" id="IPR000073">
    <property type="entry name" value="AB_hydrolase_1"/>
</dbReference>
<dbReference type="Gene3D" id="3.40.50.1820">
    <property type="entry name" value="alpha/beta hydrolase"/>
    <property type="match status" value="1"/>
</dbReference>
<dbReference type="PANTHER" id="PTHR46438">
    <property type="entry name" value="ALPHA/BETA-HYDROLASES SUPERFAMILY PROTEIN"/>
    <property type="match status" value="1"/>
</dbReference>
<dbReference type="InterPro" id="IPR029058">
    <property type="entry name" value="AB_hydrolase_fold"/>
</dbReference>